<keyword evidence="10" id="KW-0963">Cytoplasm</keyword>
<dbReference type="GO" id="GO:0043365">
    <property type="term" value="F:[formate-C-acetyltransferase]-activating enzyme activity"/>
    <property type="evidence" value="ECO:0007669"/>
    <property type="project" value="UniProtKB-UniRule"/>
</dbReference>
<dbReference type="PIRSF" id="PIRSF000371">
    <property type="entry name" value="PFL_act_enz"/>
    <property type="match status" value="1"/>
</dbReference>
<evidence type="ECO:0000313" key="12">
    <source>
        <dbReference type="EMBL" id="SET15852.1"/>
    </source>
</evidence>
<protein>
    <recommendedName>
        <fullName evidence="3 10">Pyruvate formate-lyase-activating enzyme</fullName>
        <ecNumber evidence="10">1.97.1.4</ecNumber>
    </recommendedName>
</protein>
<dbReference type="PROSITE" id="PS01087">
    <property type="entry name" value="RADICAL_ACTIVATING"/>
    <property type="match status" value="1"/>
</dbReference>
<dbReference type="PROSITE" id="PS51918">
    <property type="entry name" value="RADICAL_SAM"/>
    <property type="match status" value="1"/>
</dbReference>
<keyword evidence="5 10" id="KW-0949">S-adenosyl-L-methionine</keyword>
<dbReference type="CDD" id="cd01335">
    <property type="entry name" value="Radical_SAM"/>
    <property type="match status" value="1"/>
</dbReference>
<evidence type="ECO:0000256" key="8">
    <source>
        <dbReference type="ARBA" id="ARBA00023004"/>
    </source>
</evidence>
<dbReference type="OrthoDB" id="9782387at2"/>
<dbReference type="InterPro" id="IPR001989">
    <property type="entry name" value="Radical_activat_CS"/>
</dbReference>
<dbReference type="GO" id="GO:0051539">
    <property type="term" value="F:4 iron, 4 sulfur cluster binding"/>
    <property type="evidence" value="ECO:0007669"/>
    <property type="project" value="UniProtKB-UniRule"/>
</dbReference>
<dbReference type="InterPro" id="IPR034457">
    <property type="entry name" value="Organic_radical-activating"/>
</dbReference>
<dbReference type="SFLD" id="SFLDG01066">
    <property type="entry name" value="organic_radical-activating_enz"/>
    <property type="match status" value="1"/>
</dbReference>
<evidence type="ECO:0000256" key="9">
    <source>
        <dbReference type="ARBA" id="ARBA00023014"/>
    </source>
</evidence>
<sequence>MVTGKVHSFETFGAVDGPGIRFVVFLKGCAMRCKYCHNPDTWKAEGAQEFSAQELLDKALRYKTYWKNNGGITVSGGEALLQIDFLIEFFQLAKAAGVHTALDTSGQPFSMDASYLEKFNQLMEVTDLFILDIKHMDQKVHEELTGHTNQNILELAKYLSEHKKDMWIRHVFVPGLTDKEEDLIKLKEFVSTLESVKRFEVLPYHTFGIFKWEKLGMDYSLKDVKTPAKEEIDWANKILETQNFSK</sequence>
<organism evidence="12 13">
    <name type="scientific">[Clostridium] polysaccharolyticum</name>
    <dbReference type="NCBI Taxonomy" id="29364"/>
    <lineage>
        <taxon>Bacteria</taxon>
        <taxon>Bacillati</taxon>
        <taxon>Bacillota</taxon>
        <taxon>Clostridia</taxon>
        <taxon>Lachnospirales</taxon>
        <taxon>Lachnospiraceae</taxon>
    </lineage>
</organism>
<evidence type="ECO:0000313" key="13">
    <source>
        <dbReference type="Proteomes" id="UP000199800"/>
    </source>
</evidence>
<name>A0A1I0C9R5_9FIRM</name>
<keyword evidence="6 10" id="KW-0479">Metal-binding</keyword>
<feature type="domain" description="Radical SAM core" evidence="11">
    <location>
        <begin position="15"/>
        <end position="243"/>
    </location>
</feature>
<evidence type="ECO:0000256" key="10">
    <source>
        <dbReference type="RuleBase" id="RU362053"/>
    </source>
</evidence>
<dbReference type="EC" id="1.97.1.4" evidence="10"/>
<keyword evidence="7 10" id="KW-0560">Oxidoreductase</keyword>
<dbReference type="EMBL" id="FOHN01000009">
    <property type="protein sequence ID" value="SET15852.1"/>
    <property type="molecule type" value="Genomic_DNA"/>
</dbReference>
<dbReference type="InterPro" id="IPR007197">
    <property type="entry name" value="rSAM"/>
</dbReference>
<dbReference type="STRING" id="29364.SAMN04487772_10976"/>
<keyword evidence="12" id="KW-0456">Lyase</keyword>
<dbReference type="InterPro" id="IPR012839">
    <property type="entry name" value="Organic_radical_activase"/>
</dbReference>
<comment type="similarity">
    <text evidence="2 10">Belongs to the organic radical-activating enzymes family.</text>
</comment>
<dbReference type="PANTHER" id="PTHR30352:SF5">
    <property type="entry name" value="PYRUVATE FORMATE-LYASE 1-ACTIVATING ENZYME"/>
    <property type="match status" value="1"/>
</dbReference>
<dbReference type="GO" id="GO:0016829">
    <property type="term" value="F:lyase activity"/>
    <property type="evidence" value="ECO:0007669"/>
    <property type="project" value="UniProtKB-KW"/>
</dbReference>
<proteinExistence type="inferred from homology"/>
<keyword evidence="13" id="KW-1185">Reference proteome</keyword>
<dbReference type="PANTHER" id="PTHR30352">
    <property type="entry name" value="PYRUVATE FORMATE-LYASE-ACTIVATING ENZYME"/>
    <property type="match status" value="1"/>
</dbReference>
<evidence type="ECO:0000256" key="7">
    <source>
        <dbReference type="ARBA" id="ARBA00023002"/>
    </source>
</evidence>
<dbReference type="SUPFAM" id="SSF102114">
    <property type="entry name" value="Radical SAM enzymes"/>
    <property type="match status" value="1"/>
</dbReference>
<evidence type="ECO:0000256" key="3">
    <source>
        <dbReference type="ARBA" id="ARBA00021356"/>
    </source>
</evidence>
<dbReference type="NCBIfam" id="TIGR02493">
    <property type="entry name" value="PFLA"/>
    <property type="match status" value="1"/>
</dbReference>
<evidence type="ECO:0000256" key="1">
    <source>
        <dbReference type="ARBA" id="ARBA00003141"/>
    </source>
</evidence>
<dbReference type="AlphaFoldDB" id="A0A1I0C9R5"/>
<evidence type="ECO:0000256" key="2">
    <source>
        <dbReference type="ARBA" id="ARBA00009777"/>
    </source>
</evidence>
<dbReference type="InterPro" id="IPR058240">
    <property type="entry name" value="rSAM_sf"/>
</dbReference>
<dbReference type="InterPro" id="IPR012838">
    <property type="entry name" value="PFL1_activating"/>
</dbReference>
<evidence type="ECO:0000256" key="6">
    <source>
        <dbReference type="ARBA" id="ARBA00022723"/>
    </source>
</evidence>
<comment type="subcellular location">
    <subcellularLocation>
        <location evidence="10">Cytoplasm</location>
    </subcellularLocation>
</comment>
<dbReference type="Proteomes" id="UP000199800">
    <property type="component" value="Unassembled WGS sequence"/>
</dbReference>
<dbReference type="Gene3D" id="3.20.20.70">
    <property type="entry name" value="Aldolase class I"/>
    <property type="match status" value="1"/>
</dbReference>
<accession>A0A1I0C9R5</accession>
<keyword evidence="12" id="KW-0670">Pyruvate</keyword>
<evidence type="ECO:0000256" key="4">
    <source>
        <dbReference type="ARBA" id="ARBA00022485"/>
    </source>
</evidence>
<keyword evidence="9 10" id="KW-0411">Iron-sulfur</keyword>
<dbReference type="Pfam" id="PF04055">
    <property type="entry name" value="Radical_SAM"/>
    <property type="match status" value="1"/>
</dbReference>
<dbReference type="GO" id="GO:0046872">
    <property type="term" value="F:metal ion binding"/>
    <property type="evidence" value="ECO:0007669"/>
    <property type="project" value="UniProtKB-UniRule"/>
</dbReference>
<comment type="catalytic activity">
    <reaction evidence="10">
        <text>glycyl-[formate C-acetyltransferase] + reduced [flavodoxin] + S-adenosyl-L-methionine = glycin-2-yl radical-[formate C-acetyltransferase] + semiquinone [flavodoxin] + 5'-deoxyadenosine + L-methionine + H(+)</text>
        <dbReference type="Rhea" id="RHEA:19225"/>
        <dbReference type="Rhea" id="RHEA-COMP:10622"/>
        <dbReference type="Rhea" id="RHEA-COMP:12190"/>
        <dbReference type="Rhea" id="RHEA-COMP:12191"/>
        <dbReference type="Rhea" id="RHEA-COMP:14480"/>
        <dbReference type="ChEBI" id="CHEBI:15378"/>
        <dbReference type="ChEBI" id="CHEBI:17319"/>
        <dbReference type="ChEBI" id="CHEBI:29947"/>
        <dbReference type="ChEBI" id="CHEBI:32722"/>
        <dbReference type="ChEBI" id="CHEBI:57618"/>
        <dbReference type="ChEBI" id="CHEBI:57844"/>
        <dbReference type="ChEBI" id="CHEBI:59789"/>
        <dbReference type="ChEBI" id="CHEBI:140311"/>
        <dbReference type="EC" id="1.97.1.4"/>
    </reaction>
</comment>
<dbReference type="SFLD" id="SFLDS00029">
    <property type="entry name" value="Radical_SAM"/>
    <property type="match status" value="1"/>
</dbReference>
<dbReference type="InterPro" id="IPR013785">
    <property type="entry name" value="Aldolase_TIM"/>
</dbReference>
<keyword evidence="4 10" id="KW-0004">4Fe-4S</keyword>
<evidence type="ECO:0000259" key="11">
    <source>
        <dbReference type="PROSITE" id="PS51918"/>
    </source>
</evidence>
<keyword evidence="8 10" id="KW-0408">Iron</keyword>
<gene>
    <name evidence="12" type="ORF">SAMN04487772_10976</name>
</gene>
<comment type="cofactor">
    <cofactor evidence="10">
        <name>[4Fe-4S] cluster</name>
        <dbReference type="ChEBI" id="CHEBI:49883"/>
    </cofactor>
    <text evidence="10">Binds 1 [4Fe-4S] cluster. The cluster is coordinated with 3 cysteines and an exchangeable S-adenosyl-L-methionine.</text>
</comment>
<reference evidence="12 13" key="1">
    <citation type="submission" date="2016-10" db="EMBL/GenBank/DDBJ databases">
        <authorList>
            <person name="de Groot N.N."/>
        </authorList>
    </citation>
    <scope>NUCLEOTIDE SEQUENCE [LARGE SCALE GENOMIC DNA]</scope>
    <source>
        <strain evidence="12 13">DSM 1801</strain>
    </source>
</reference>
<evidence type="ECO:0000256" key="5">
    <source>
        <dbReference type="ARBA" id="ARBA00022691"/>
    </source>
</evidence>
<dbReference type="GO" id="GO:0005737">
    <property type="term" value="C:cytoplasm"/>
    <property type="evidence" value="ECO:0007669"/>
    <property type="project" value="UniProtKB-SubCell"/>
</dbReference>
<comment type="function">
    <text evidence="1 10">Activation of pyruvate formate-lyase under anaerobic conditions by generation of an organic free radical, using S-adenosylmethionine and reduced flavodoxin as cosubstrates to produce 5'-deoxy-adenosine.</text>
</comment>